<dbReference type="CDD" id="cd13717">
    <property type="entry name" value="PBP2_iGluR_putative"/>
    <property type="match status" value="1"/>
</dbReference>
<dbReference type="Gene3D" id="3.40.50.2300">
    <property type="match status" value="2"/>
</dbReference>
<dbReference type="SMART" id="SM00918">
    <property type="entry name" value="Lig_chan-Glu_bd"/>
    <property type="match status" value="1"/>
</dbReference>
<evidence type="ECO:0000256" key="13">
    <source>
        <dbReference type="PIRSR" id="PIRSR601508-1"/>
    </source>
</evidence>
<keyword evidence="7" id="KW-0406">Ion transport</keyword>
<dbReference type="FunFam" id="3.40.190.10:FF:000024">
    <property type="entry name" value="Glutamate receptor, ionotropic, delta 1"/>
    <property type="match status" value="1"/>
</dbReference>
<evidence type="ECO:0000259" key="18">
    <source>
        <dbReference type="SMART" id="SM00918"/>
    </source>
</evidence>
<feature type="disulfide bond" evidence="15">
    <location>
        <begin position="943"/>
        <end position="1001"/>
    </location>
</feature>
<dbReference type="InterPro" id="IPR015683">
    <property type="entry name" value="Ionotropic_Glu_rcpt"/>
</dbReference>
<dbReference type="Gene3D" id="3.40.190.10">
    <property type="entry name" value="Periplasmic binding protein-like II"/>
    <property type="match status" value="2"/>
</dbReference>
<feature type="transmembrane region" description="Helical" evidence="16">
    <location>
        <begin position="1019"/>
        <end position="1041"/>
    </location>
</feature>
<feature type="domain" description="Ionotropic glutamate receptor C-terminal" evidence="17">
    <location>
        <begin position="596"/>
        <end position="994"/>
    </location>
</feature>
<evidence type="ECO:0000313" key="20">
    <source>
        <dbReference type="Proteomes" id="UP000310200"/>
    </source>
</evidence>
<dbReference type="GO" id="GO:0005886">
    <property type="term" value="C:plasma membrane"/>
    <property type="evidence" value="ECO:0007669"/>
    <property type="project" value="UniProtKB-SubCell"/>
</dbReference>
<feature type="disulfide bond" evidence="15">
    <location>
        <begin position="247"/>
        <end position="504"/>
    </location>
</feature>
<dbReference type="InterPro" id="IPR028082">
    <property type="entry name" value="Peripla_BP_I"/>
</dbReference>
<proteinExistence type="inferred from homology"/>
<feature type="transmembrane region" description="Helical" evidence="16">
    <location>
        <begin position="172"/>
        <end position="193"/>
    </location>
</feature>
<evidence type="ECO:0000313" key="19">
    <source>
        <dbReference type="EMBL" id="TGZ56380.1"/>
    </source>
</evidence>
<evidence type="ECO:0000256" key="14">
    <source>
        <dbReference type="PIRSR" id="PIRSR601508-2"/>
    </source>
</evidence>
<keyword evidence="5 16" id="KW-0812">Transmembrane</keyword>
<dbReference type="Gene3D" id="1.10.287.70">
    <property type="match status" value="2"/>
</dbReference>
<dbReference type="AlphaFoldDB" id="A0A4S2L1J8"/>
<keyword evidence="4" id="KW-1003">Cell membrane</keyword>
<keyword evidence="8 16" id="KW-0472">Membrane</keyword>
<dbReference type="InterPro" id="IPR001508">
    <property type="entry name" value="Iono_Glu_rcpt_met"/>
</dbReference>
<dbReference type="EMBL" id="QBLH01000339">
    <property type="protein sequence ID" value="TGZ56380.1"/>
    <property type="molecule type" value="Genomic_DNA"/>
</dbReference>
<dbReference type="GO" id="GO:0015276">
    <property type="term" value="F:ligand-gated monoatomic ion channel activity"/>
    <property type="evidence" value="ECO:0007669"/>
    <property type="project" value="InterPro"/>
</dbReference>
<gene>
    <name evidence="19" type="ORF">DBV15_09410</name>
</gene>
<feature type="site" description="Crucial to convey clamshell closure to channel opening" evidence="14">
    <location>
        <position position="824"/>
    </location>
</feature>
<keyword evidence="6 16" id="KW-1133">Transmembrane helix</keyword>
<dbReference type="GO" id="GO:0038023">
    <property type="term" value="F:signaling receptor activity"/>
    <property type="evidence" value="ECO:0007669"/>
    <property type="project" value="InterPro"/>
</dbReference>
<dbReference type="FunFam" id="1.10.287.70:FF:000080">
    <property type="entry name" value="Glutamate receptor ionotropic, kainate"/>
    <property type="match status" value="1"/>
</dbReference>
<dbReference type="SUPFAM" id="SSF53822">
    <property type="entry name" value="Periplasmic binding protein-like I"/>
    <property type="match status" value="1"/>
</dbReference>
<evidence type="ECO:0000259" key="17">
    <source>
        <dbReference type="SMART" id="SM00079"/>
    </source>
</evidence>
<name>A0A4S2L1J8_9HYME</name>
<evidence type="ECO:0000256" key="4">
    <source>
        <dbReference type="ARBA" id="ARBA00022475"/>
    </source>
</evidence>
<dbReference type="SUPFAM" id="SSF53850">
    <property type="entry name" value="Periplasmic binding protein-like II"/>
    <property type="match status" value="1"/>
</dbReference>
<feature type="transmembrane region" description="Helical" evidence="16">
    <location>
        <begin position="720"/>
        <end position="738"/>
    </location>
</feature>
<accession>A0A4S2L1J8</accession>
<keyword evidence="12" id="KW-0407">Ion channel</keyword>
<evidence type="ECO:0000256" key="7">
    <source>
        <dbReference type="ARBA" id="ARBA00023065"/>
    </source>
</evidence>
<dbReference type="FunFam" id="3.40.190.10:FF:000160">
    <property type="entry name" value="GLutamate Receptor family (AMPA)"/>
    <property type="match status" value="1"/>
</dbReference>
<protein>
    <submittedName>
        <fullName evidence="19">Glutamate receptor, ionotropic kainate 2</fullName>
    </submittedName>
</protein>
<evidence type="ECO:0000256" key="2">
    <source>
        <dbReference type="ARBA" id="ARBA00008685"/>
    </source>
</evidence>
<keyword evidence="20" id="KW-1185">Reference proteome</keyword>
<evidence type="ECO:0000256" key="5">
    <source>
        <dbReference type="ARBA" id="ARBA00022692"/>
    </source>
</evidence>
<dbReference type="Pfam" id="PF10613">
    <property type="entry name" value="Lig_chan-Glu_bd"/>
    <property type="match status" value="1"/>
</dbReference>
<keyword evidence="10" id="KW-0325">Glycoprotein</keyword>
<evidence type="ECO:0000256" key="8">
    <source>
        <dbReference type="ARBA" id="ARBA00023136"/>
    </source>
</evidence>
<evidence type="ECO:0000256" key="12">
    <source>
        <dbReference type="ARBA" id="ARBA00023303"/>
    </source>
</evidence>
<evidence type="ECO:0000256" key="9">
    <source>
        <dbReference type="ARBA" id="ARBA00023170"/>
    </source>
</evidence>
<reference evidence="19 20" key="1">
    <citation type="journal article" date="2019" name="Philos. Trans. R. Soc. Lond., B, Biol. Sci.">
        <title>Ant behaviour and brain gene expression of defending hosts depend on the ecological success of the intruding social parasite.</title>
        <authorList>
            <person name="Kaur R."/>
            <person name="Stoldt M."/>
            <person name="Jongepier E."/>
            <person name="Feldmeyer B."/>
            <person name="Menzel F."/>
            <person name="Bornberg-Bauer E."/>
            <person name="Foitzik S."/>
        </authorList>
    </citation>
    <scope>NUCLEOTIDE SEQUENCE [LARGE SCALE GENOMIC DNA]</scope>
    <source>
        <tissue evidence="19">Whole body</tissue>
    </source>
</reference>
<evidence type="ECO:0000256" key="10">
    <source>
        <dbReference type="ARBA" id="ARBA00023180"/>
    </source>
</evidence>
<evidence type="ECO:0000256" key="3">
    <source>
        <dbReference type="ARBA" id="ARBA00022448"/>
    </source>
</evidence>
<keyword evidence="11" id="KW-1071">Ligand-gated ion channel</keyword>
<dbReference type="Proteomes" id="UP000310200">
    <property type="component" value="Unassembled WGS sequence"/>
</dbReference>
<organism evidence="19 20">
    <name type="scientific">Temnothorax longispinosus</name>
    <dbReference type="NCBI Taxonomy" id="300112"/>
    <lineage>
        <taxon>Eukaryota</taxon>
        <taxon>Metazoa</taxon>
        <taxon>Ecdysozoa</taxon>
        <taxon>Arthropoda</taxon>
        <taxon>Hexapoda</taxon>
        <taxon>Insecta</taxon>
        <taxon>Pterygota</taxon>
        <taxon>Neoptera</taxon>
        <taxon>Endopterygota</taxon>
        <taxon>Hymenoptera</taxon>
        <taxon>Apocrita</taxon>
        <taxon>Aculeata</taxon>
        <taxon>Formicoidea</taxon>
        <taxon>Formicidae</taxon>
        <taxon>Myrmicinae</taxon>
        <taxon>Temnothorax</taxon>
    </lineage>
</organism>
<comment type="caution">
    <text evidence="19">The sequence shown here is derived from an EMBL/GenBank/DDBJ whole genome shotgun (WGS) entry which is preliminary data.</text>
</comment>
<dbReference type="SMART" id="SM00079">
    <property type="entry name" value="PBPe"/>
    <property type="match status" value="1"/>
</dbReference>
<keyword evidence="15" id="KW-1015">Disulfide bond</keyword>
<dbReference type="Pfam" id="PF00060">
    <property type="entry name" value="Lig_chan"/>
    <property type="match status" value="1"/>
</dbReference>
<feature type="domain" description="Ionotropic glutamate receptor L-glutamate and glycine-binding" evidence="18">
    <location>
        <begin position="606"/>
        <end position="664"/>
    </location>
</feature>
<dbReference type="PANTHER" id="PTHR18966">
    <property type="entry name" value="IONOTROPIC GLUTAMATE RECEPTOR"/>
    <property type="match status" value="1"/>
</dbReference>
<dbReference type="PRINTS" id="PR00177">
    <property type="entry name" value="NMDARECEPTOR"/>
</dbReference>
<dbReference type="InterPro" id="IPR001320">
    <property type="entry name" value="Iontro_rcpt_C"/>
</dbReference>
<evidence type="ECO:0000256" key="11">
    <source>
        <dbReference type="ARBA" id="ARBA00023286"/>
    </source>
</evidence>
<comment type="subcellular location">
    <subcellularLocation>
        <location evidence="1">Cell membrane</location>
        <topology evidence="1">Multi-pass membrane protein</topology>
    </subcellularLocation>
</comment>
<evidence type="ECO:0000256" key="1">
    <source>
        <dbReference type="ARBA" id="ARBA00004651"/>
    </source>
</evidence>
<dbReference type="SUPFAM" id="SSF81324">
    <property type="entry name" value="Voltage-gated potassium channels"/>
    <property type="match status" value="1"/>
</dbReference>
<dbReference type="InterPro" id="IPR019594">
    <property type="entry name" value="Glu/Gly-bd"/>
</dbReference>
<feature type="binding site" evidence="13">
    <location>
        <position position="931"/>
    </location>
    <ligand>
        <name>L-glutamate</name>
        <dbReference type="ChEBI" id="CHEBI:29985"/>
    </ligand>
</feature>
<keyword evidence="9 19" id="KW-0675">Receptor</keyword>
<feature type="binding site" evidence="13">
    <location>
        <position position="680"/>
    </location>
    <ligand>
        <name>L-glutamate</name>
        <dbReference type="ChEBI" id="CHEBI:29985"/>
    </ligand>
</feature>
<feature type="transmembrane region" description="Helical" evidence="16">
    <location>
        <begin position="796"/>
        <end position="817"/>
    </location>
</feature>
<keyword evidence="3" id="KW-0813">Transport</keyword>
<evidence type="ECO:0000256" key="6">
    <source>
        <dbReference type="ARBA" id="ARBA00022989"/>
    </source>
</evidence>
<evidence type="ECO:0000256" key="15">
    <source>
        <dbReference type="PIRSR" id="PIRSR601508-3"/>
    </source>
</evidence>
<comment type="similarity">
    <text evidence="2">Belongs to the glutamate-gated ion channel (TC 1.A.10.1) family.</text>
</comment>
<sequence>MNRFSSRSSYTFENHFDSTKSASGKYMDEPSPRFASLRECFWFCLMSITPQSCGLIPKNLSSKLAVAVWTGLMSITPQSCGLIPKNLSSKLAVAVWVDLRIRRSVLFEAYLEDAHSFAIMISGRRVAKICILYVLSVTFAAYGVEDTSNGDKQKPARSRPAVERPKVLRLKINRLTCFCLLFFLACHVGAMLFPQLVIINGEKNEVGNASVTSALKALKEKYPGHLGNVWSVQINENDSSESLETICNTWSSAISKGGATVPDLILDMTMANLGAEASSSFTAAMGVPTLSAQFGQEGDIRYWRDLNLDQKDYLIQVMPPSDLLPEAIRQLAIQMNITNAGILYDKNFVMNHKYKSLLLNVPTRHVINSLQDMIDNVKEQLSKLRDLDVVNYFLLGDENTIGMLLDAGESLSFTGRKYGWFILTLDEESWPSCACENTTILFMKPEPPVVSDEKNQAEFVVRDTLQKPLITSAFYYDLTLLGISAMKSALDNGDWPLKPHHIDCNSYDETNTPTRGLDFLAKLMAVSKNMTPTYANITWGRKNGEHHADFKMIVYMVNIEKEKITSKEESGEWQAGIEVPLQVTNDKIMNNTAVTSYRVVAVQHPPFMMYNNRTGTWYGFCIDLLDAIRETVPFEYEVREVEDHEYGSLSENGSWTGMMRELIDKRADIALSSFWVMAEREKVIDFTVPFYDLVGLTIVMQKTNPTTSLFKFLTVLENEVWLCILAAYFFTSFLMWLFDRWSPYSYQNNRDKYKDDDEKREFNIRECFWFCMTSLTPQGGGEAPKNLSGRLVAATWWLFGFIIIASYTANLAAFLTVSRLEIPIETLEDLSKQYKIQYAPIANSPAYVYFQRMADIETRFYEIWKDMSLNDSLSDVERAKLAVWDYPVSDKYTKMFQAMKEAGFPADIDEALRRIRQEDQYANNEFAFIEDASTIKYLVMTNCDLTQVGEEFSRKPYAIAVQQGSPLKDQFNNAILILLNKRRLEKLKDKWWKQNPMKKNCELENNQSDGISIQNIGGVFLVIFVGIIFACFTLAFEYWYYRHRAKVSVHQVTPPKMKMAKGIKSIRLHYPVHKVNGRKVVSGWNPKLLLCLLSKKRFTI</sequence>
<evidence type="ECO:0000256" key="16">
    <source>
        <dbReference type="SAM" id="Phobius"/>
    </source>
</evidence>
<dbReference type="STRING" id="300112.A0A4S2L1J8"/>